<accession>A0A928BT58</accession>
<dbReference type="Proteomes" id="UP000763088">
    <property type="component" value="Unassembled WGS sequence"/>
</dbReference>
<comment type="caution">
    <text evidence="1">The sequence shown here is derived from an EMBL/GenBank/DDBJ whole genome shotgun (WGS) entry which is preliminary data.</text>
</comment>
<proteinExistence type="predicted"/>
<gene>
    <name evidence="1" type="ORF">E7102_07305</name>
</gene>
<dbReference type="SUPFAM" id="SSF46955">
    <property type="entry name" value="Putative DNA-binding domain"/>
    <property type="match status" value="1"/>
</dbReference>
<sequence length="98" mass="11492">MENIVVLNEEQFEDIIYRTVSRCLNEKNIGNFGEKPEDEGFYTRDELCDLLHIAYPTLWRIEQSGILKCQKVGRKNLYSKQEVNILIKSGKLAKYGHR</sequence>
<dbReference type="InterPro" id="IPR009061">
    <property type="entry name" value="DNA-bd_dom_put_sf"/>
</dbReference>
<evidence type="ECO:0000313" key="1">
    <source>
        <dbReference type="EMBL" id="MBE6266259.1"/>
    </source>
</evidence>
<evidence type="ECO:0000313" key="2">
    <source>
        <dbReference type="Proteomes" id="UP000763088"/>
    </source>
</evidence>
<organism evidence="1 2">
    <name type="scientific">Xylanibacter ruminicola</name>
    <name type="common">Prevotella ruminicola</name>
    <dbReference type="NCBI Taxonomy" id="839"/>
    <lineage>
        <taxon>Bacteria</taxon>
        <taxon>Pseudomonadati</taxon>
        <taxon>Bacteroidota</taxon>
        <taxon>Bacteroidia</taxon>
        <taxon>Bacteroidales</taxon>
        <taxon>Prevotellaceae</taxon>
        <taxon>Xylanibacter</taxon>
    </lineage>
</organism>
<name>A0A928BT58_XYLRU</name>
<dbReference type="EMBL" id="SUYD01000008">
    <property type="protein sequence ID" value="MBE6266259.1"/>
    <property type="molecule type" value="Genomic_DNA"/>
</dbReference>
<protein>
    <submittedName>
        <fullName evidence="1">Helix-turn-helix domain-containing protein</fullName>
    </submittedName>
</protein>
<reference evidence="1" key="1">
    <citation type="submission" date="2019-04" db="EMBL/GenBank/DDBJ databases">
        <title>Evolution of Biomass-Degrading Anaerobic Consortia Revealed by Metagenomics.</title>
        <authorList>
            <person name="Peng X."/>
        </authorList>
    </citation>
    <scope>NUCLEOTIDE SEQUENCE</scope>
    <source>
        <strain evidence="1">SIG141</strain>
    </source>
</reference>
<dbReference type="AlphaFoldDB" id="A0A928BT58"/>